<dbReference type="InterPro" id="IPR045853">
    <property type="entry name" value="Pep_chain_release_fac_I_sf"/>
</dbReference>
<evidence type="ECO:0000256" key="3">
    <source>
        <dbReference type="ARBA" id="ARBA00022481"/>
    </source>
</evidence>
<dbReference type="InterPro" id="IPR050057">
    <property type="entry name" value="Prokaryotic/Mito_RF"/>
</dbReference>
<comment type="PTM">
    <text evidence="6">Methylated by PrmC. Methylation increases the termination efficiency of RF1.</text>
</comment>
<name>A0AAJ1PS66_9MOLU</name>
<evidence type="ECO:0000313" key="9">
    <source>
        <dbReference type="EMBL" id="MDJ1645743.1"/>
    </source>
</evidence>
<dbReference type="RefSeq" id="WP_283823925.1">
    <property type="nucleotide sequence ID" value="NZ_JASDAY010000046.1"/>
</dbReference>
<evidence type="ECO:0000256" key="2">
    <source>
        <dbReference type="ARBA" id="ARBA00010835"/>
    </source>
</evidence>
<dbReference type="FunFam" id="3.30.160.20:FF:000004">
    <property type="entry name" value="Peptide chain release factor 1"/>
    <property type="match status" value="1"/>
</dbReference>
<dbReference type="InterPro" id="IPR004373">
    <property type="entry name" value="RF-1"/>
</dbReference>
<organism evidence="9 10">
    <name type="scientific">Mycoplasma phocimorsus</name>
    <dbReference type="NCBI Taxonomy" id="3045839"/>
    <lineage>
        <taxon>Bacteria</taxon>
        <taxon>Bacillati</taxon>
        <taxon>Mycoplasmatota</taxon>
        <taxon>Mollicutes</taxon>
        <taxon>Mycoplasmataceae</taxon>
        <taxon>Mycoplasma</taxon>
    </lineage>
</organism>
<keyword evidence="3 6" id="KW-0488">Methylation</keyword>
<comment type="caution">
    <text evidence="9">The sequence shown here is derived from an EMBL/GenBank/DDBJ whole genome shotgun (WGS) entry which is preliminary data.</text>
</comment>
<dbReference type="PROSITE" id="PS00745">
    <property type="entry name" value="RF_PROK_I"/>
    <property type="match status" value="1"/>
</dbReference>
<sequence length="358" mass="40762">MKKAMYDSLMRLFNKYKELEKELTKPEIINNIKEYNKLNKEYNNLSEIYFKFANYLKLEKDLASAKEMLLEKDEELSEIAKLEITNIEEEMPKLEEELKILLLPKDENDNKDVIIEIRGAAGGDEANIFAGDLYRMYIKWAEANDMRVKYIDSNPTSTGGYSLVVFSIKGENAYSKLKFESGVHRVQRIPVTETQGRVHTSTATVTVMPEIDDNISIEINKNDIKRDVFRSSGAGGQSVNTTDSAVRLTHIPTGIVVTCQDGRSQIQNYEMALNVLKSKLYDLELQKKQEEEGGFRALAGNGDRSEKIRTYNYPQDRVTDHRISFSTSLKPVMEGKINILIDSLIAFEQAEKLSKSGL</sequence>
<evidence type="ECO:0000259" key="8">
    <source>
        <dbReference type="PROSITE" id="PS00745"/>
    </source>
</evidence>
<evidence type="ECO:0000256" key="6">
    <source>
        <dbReference type="HAMAP-Rule" id="MF_00093"/>
    </source>
</evidence>
<comment type="function">
    <text evidence="1 6">Peptide chain release factor 1 directs the termination of translation in response to the peptide chain termination codons UAG and UAA.</text>
</comment>
<dbReference type="FunFam" id="3.30.70.1660:FF:000002">
    <property type="entry name" value="Peptide chain release factor 1"/>
    <property type="match status" value="1"/>
</dbReference>
<dbReference type="EMBL" id="JASDDP010000014">
    <property type="protein sequence ID" value="MDJ1645743.1"/>
    <property type="molecule type" value="Genomic_DNA"/>
</dbReference>
<evidence type="ECO:0000256" key="4">
    <source>
        <dbReference type="ARBA" id="ARBA00022917"/>
    </source>
</evidence>
<keyword evidence="10" id="KW-1185">Reference proteome</keyword>
<dbReference type="PANTHER" id="PTHR43804:SF7">
    <property type="entry name" value="LD18447P"/>
    <property type="match status" value="1"/>
</dbReference>
<dbReference type="SMART" id="SM00937">
    <property type="entry name" value="PCRF"/>
    <property type="match status" value="1"/>
</dbReference>
<comment type="subcellular location">
    <subcellularLocation>
        <location evidence="6">Cytoplasm</location>
    </subcellularLocation>
</comment>
<keyword evidence="7" id="KW-0175">Coiled coil</keyword>
<dbReference type="Proteomes" id="UP001224428">
    <property type="component" value="Unassembled WGS sequence"/>
</dbReference>
<dbReference type="Gene3D" id="3.30.70.1660">
    <property type="match status" value="1"/>
</dbReference>
<accession>A0AAJ1PS66</accession>
<keyword evidence="4 6" id="KW-0648">Protein biosynthesis</keyword>
<dbReference type="Gene3D" id="3.30.160.20">
    <property type="match status" value="1"/>
</dbReference>
<dbReference type="GO" id="GO:0005737">
    <property type="term" value="C:cytoplasm"/>
    <property type="evidence" value="ECO:0007669"/>
    <property type="project" value="UniProtKB-SubCell"/>
</dbReference>
<dbReference type="GO" id="GO:0016149">
    <property type="term" value="F:translation release factor activity, codon specific"/>
    <property type="evidence" value="ECO:0007669"/>
    <property type="project" value="UniProtKB-UniRule"/>
</dbReference>
<dbReference type="Pfam" id="PF00472">
    <property type="entry name" value="RF-1"/>
    <property type="match status" value="1"/>
</dbReference>
<dbReference type="InterPro" id="IPR005139">
    <property type="entry name" value="PCRF"/>
</dbReference>
<evidence type="ECO:0000256" key="5">
    <source>
        <dbReference type="ARBA" id="ARBA00050039"/>
    </source>
</evidence>
<gene>
    <name evidence="6 9" type="primary">prfA</name>
    <name evidence="9" type="ORF">QLQ80_01395</name>
</gene>
<dbReference type="AlphaFoldDB" id="A0AAJ1PS66"/>
<evidence type="ECO:0000313" key="10">
    <source>
        <dbReference type="Proteomes" id="UP001224428"/>
    </source>
</evidence>
<proteinExistence type="inferred from homology"/>
<dbReference type="NCBIfam" id="NF001859">
    <property type="entry name" value="PRK00591.1"/>
    <property type="match status" value="1"/>
</dbReference>
<protein>
    <recommendedName>
        <fullName evidence="5 6">Peptide chain release factor 1</fullName>
        <shortName evidence="6">RF-1</shortName>
    </recommendedName>
</protein>
<dbReference type="Pfam" id="PF03462">
    <property type="entry name" value="PCRF"/>
    <property type="match status" value="1"/>
</dbReference>
<dbReference type="Gene3D" id="6.10.140.1950">
    <property type="match status" value="1"/>
</dbReference>
<feature type="domain" description="Prokaryotic-type class I peptide chain release factors" evidence="8">
    <location>
        <begin position="230"/>
        <end position="246"/>
    </location>
</feature>
<feature type="coiled-coil region" evidence="7">
    <location>
        <begin position="55"/>
        <end position="97"/>
    </location>
</feature>
<comment type="similarity">
    <text evidence="2 6">Belongs to the prokaryotic/mitochondrial release factor family.</text>
</comment>
<evidence type="ECO:0000256" key="1">
    <source>
        <dbReference type="ARBA" id="ARBA00002986"/>
    </source>
</evidence>
<dbReference type="PANTHER" id="PTHR43804">
    <property type="entry name" value="LD18447P"/>
    <property type="match status" value="1"/>
</dbReference>
<dbReference type="NCBIfam" id="TIGR00019">
    <property type="entry name" value="prfA"/>
    <property type="match status" value="1"/>
</dbReference>
<dbReference type="SUPFAM" id="SSF75620">
    <property type="entry name" value="Release factor"/>
    <property type="match status" value="1"/>
</dbReference>
<feature type="modified residue" description="N5-methylglutamine" evidence="6">
    <location>
        <position position="237"/>
    </location>
</feature>
<keyword evidence="6" id="KW-0963">Cytoplasm</keyword>
<evidence type="ECO:0000256" key="7">
    <source>
        <dbReference type="SAM" id="Coils"/>
    </source>
</evidence>
<reference evidence="9" key="1">
    <citation type="submission" date="2023-05" db="EMBL/GenBank/DDBJ databases">
        <title>Mycoplasma phocimorsus sp. nov., isolated from Scandinavian patients with seal finger or septic arthritis after contact with seals.</title>
        <authorList>
            <person name="Skafte-Holm A."/>
            <person name="Pedersen T.R."/>
            <person name="Froelund M."/>
            <person name="Stegger M."/>
            <person name="Qvortrup K."/>
            <person name="Michaels D.L."/>
            <person name="Brown D.R."/>
            <person name="Jensen J.S."/>
        </authorList>
    </citation>
    <scope>NUCLEOTIDE SEQUENCE</scope>
    <source>
        <strain evidence="9">M5725</strain>
    </source>
</reference>
<dbReference type="HAMAP" id="MF_00093">
    <property type="entry name" value="Rel_fac_1"/>
    <property type="match status" value="1"/>
</dbReference>
<dbReference type="InterPro" id="IPR000352">
    <property type="entry name" value="Pep_chain_release_fac_I"/>
</dbReference>